<dbReference type="SMART" id="SM00698">
    <property type="entry name" value="MORN"/>
    <property type="match status" value="3"/>
</dbReference>
<keyword evidence="4" id="KW-1185">Reference proteome</keyword>
<gene>
    <name evidence="3" type="ORF">TCAL_12300</name>
</gene>
<evidence type="ECO:0008006" key="5">
    <source>
        <dbReference type="Google" id="ProtNLM"/>
    </source>
</evidence>
<dbReference type="Proteomes" id="UP000318571">
    <property type="component" value="Chromosome 10"/>
</dbReference>
<reference evidence="3 4" key="1">
    <citation type="journal article" date="2018" name="Nat. Ecol. Evol.">
        <title>Genomic signatures of mitonuclear coevolution across populations of Tigriopus californicus.</title>
        <authorList>
            <person name="Barreto F.S."/>
            <person name="Watson E.T."/>
            <person name="Lima T.G."/>
            <person name="Willett C.S."/>
            <person name="Edmands S."/>
            <person name="Li W."/>
            <person name="Burton R.S."/>
        </authorList>
    </citation>
    <scope>NUCLEOTIDE SEQUENCE [LARGE SCALE GENOMIC DNA]</scope>
    <source>
        <strain evidence="3 4">San Diego</strain>
    </source>
</reference>
<dbReference type="SUPFAM" id="SSF82185">
    <property type="entry name" value="Histone H3 K4-specific methyltransferase SET7/9 N-terminal domain"/>
    <property type="match status" value="1"/>
</dbReference>
<feature type="region of interest" description="Disordered" evidence="2">
    <location>
        <begin position="280"/>
        <end position="304"/>
    </location>
</feature>
<comment type="caution">
    <text evidence="3">The sequence shown here is derived from an EMBL/GenBank/DDBJ whole genome shotgun (WGS) entry which is preliminary data.</text>
</comment>
<dbReference type="PANTHER" id="PTHR43215">
    <property type="entry name" value="RADIAL SPOKE HEAD 1 HOMOLOG"/>
    <property type="match status" value="1"/>
</dbReference>
<dbReference type="AlphaFoldDB" id="A0A553NCJ0"/>
<name>A0A553NCJ0_TIGCA</name>
<dbReference type="PANTHER" id="PTHR43215:SF14">
    <property type="entry name" value="RADIAL SPOKE HEAD 1 HOMOLOG"/>
    <property type="match status" value="1"/>
</dbReference>
<keyword evidence="1" id="KW-0677">Repeat</keyword>
<sequence>MLMVSSSRLTGDFLILRDLPQVFFMAGLLLHVDWIQGQQRLSRDVFRAEIFLRDKSGLNNGLYEGFVNGRRRFGGTQVPEGFGVINYFSDDKFHRLNYTGEWFNGVRSGNGTTFFRDGSVYTGDYKDGVEDGRGEIRYSNGNVLRGEFRRGKIDGTATFTYPNGNQRQGVFLENILDGEVVFTEANGRTTIEIWNNGKRIEDNIVSKGNSDPETSMRSKFNDPNHFQPSLPFPNPKVPTTTSTTPSPPSVLGEGPEISGLSLFQKVIRDRGDPGESFFFGSPIQPGSDREPKANVVQSPADVNDSMHEAKDEFDLLREASQRDDQSVLRAFFMNVNS</sequence>
<proteinExistence type="predicted"/>
<feature type="region of interest" description="Disordered" evidence="2">
    <location>
        <begin position="204"/>
        <end position="255"/>
    </location>
</feature>
<dbReference type="OrthoDB" id="6374977at2759"/>
<accession>A0A553NCJ0</accession>
<protein>
    <recommendedName>
        <fullName evidence="5">MORN repeat-containing protein 5</fullName>
    </recommendedName>
</protein>
<evidence type="ECO:0000256" key="1">
    <source>
        <dbReference type="ARBA" id="ARBA00022737"/>
    </source>
</evidence>
<dbReference type="InterPro" id="IPR003409">
    <property type="entry name" value="MORN"/>
</dbReference>
<dbReference type="EMBL" id="VCGU01000458">
    <property type="protein sequence ID" value="TRY63135.1"/>
    <property type="molecule type" value="Genomic_DNA"/>
</dbReference>
<evidence type="ECO:0000313" key="4">
    <source>
        <dbReference type="Proteomes" id="UP000318571"/>
    </source>
</evidence>
<dbReference type="Pfam" id="PF02493">
    <property type="entry name" value="MORN"/>
    <property type="match status" value="3"/>
</dbReference>
<organism evidence="3 4">
    <name type="scientific">Tigriopus californicus</name>
    <name type="common">Marine copepod</name>
    <dbReference type="NCBI Taxonomy" id="6832"/>
    <lineage>
        <taxon>Eukaryota</taxon>
        <taxon>Metazoa</taxon>
        <taxon>Ecdysozoa</taxon>
        <taxon>Arthropoda</taxon>
        <taxon>Crustacea</taxon>
        <taxon>Multicrustacea</taxon>
        <taxon>Hexanauplia</taxon>
        <taxon>Copepoda</taxon>
        <taxon>Harpacticoida</taxon>
        <taxon>Harpacticidae</taxon>
        <taxon>Tigriopus</taxon>
    </lineage>
</organism>
<evidence type="ECO:0000256" key="2">
    <source>
        <dbReference type="SAM" id="MobiDB-lite"/>
    </source>
</evidence>
<evidence type="ECO:0000313" key="3">
    <source>
        <dbReference type="EMBL" id="TRY63135.1"/>
    </source>
</evidence>
<dbReference type="Gene3D" id="2.20.110.10">
    <property type="entry name" value="Histone H3 K4-specific methyltransferase SET7/9 N-terminal domain"/>
    <property type="match status" value="2"/>
</dbReference>
<dbReference type="STRING" id="6832.A0A553NCJ0"/>